<sequence>MRGGILMSVSVLLAFKVSCGMKQTGLCRPVCADRECVTVNQDRVDFKTAEKACSDRSGELLPLHPQTHVSLLDNLRQQLSGNFWIGLRLPAGTCSDLSSPLRGYEWLSGSTNGSFIPSSVTWKHSVKVCSPSCVSLSEDQKWTERLCSDTTDGYLCRTEHYDACLAQEVSDPQVFRSSKGCLTGPCEHECTDVTGGYKCSCFPGYIPDSGDPRRCKMHCGKHRCPKICDRYDKEMCSCPGGFILNEEFCEDIDECEMNACDHGCKNTFGSYQCSCSEGFVLKNKYKCIKAVSERFPITTPVTVGFVKPNNHTMKASSAPAGRFLWLWICAVVAVVLLICVVRMFVVRRQKRREQNSCQHSSVPALVNDQC</sequence>
<dbReference type="EMBL" id="JAGKHQ010000317">
    <property type="protein sequence ID" value="KAG7470209.1"/>
    <property type="molecule type" value="Genomic_DNA"/>
</dbReference>
<evidence type="ECO:0000256" key="13">
    <source>
        <dbReference type="ARBA" id="ARBA00023170"/>
    </source>
</evidence>
<dbReference type="PANTHER" id="PTHR14789:SF9">
    <property type="entry name" value="THROMBOMODULIN"/>
    <property type="match status" value="1"/>
</dbReference>
<evidence type="ECO:0000256" key="3">
    <source>
        <dbReference type="ARBA" id="ARBA00022536"/>
    </source>
</evidence>
<evidence type="ECO:0000256" key="16">
    <source>
        <dbReference type="ARBA" id="ARBA00046453"/>
    </source>
</evidence>
<comment type="caution">
    <text evidence="22">The sequence shown here is derived from an EMBL/GenBank/DDBJ whole genome shotgun (WGS) entry which is preliminary data.</text>
</comment>
<keyword evidence="12" id="KW-1015">Disulfide bond</keyword>
<evidence type="ECO:0000256" key="1">
    <source>
        <dbReference type="ARBA" id="ARBA00004479"/>
    </source>
</evidence>
<keyword evidence="5" id="KW-0254">Endocytosis</keyword>
<dbReference type="InterPro" id="IPR000152">
    <property type="entry name" value="EGF-type_Asp/Asn_hydroxyl_site"/>
</dbReference>
<keyword evidence="6 18" id="KW-0812">Transmembrane</keyword>
<evidence type="ECO:0000256" key="19">
    <source>
        <dbReference type="SAM" id="SignalP"/>
    </source>
</evidence>
<dbReference type="GO" id="GO:0006897">
    <property type="term" value="P:endocytosis"/>
    <property type="evidence" value="ECO:0007669"/>
    <property type="project" value="UniProtKB-KW"/>
</dbReference>
<dbReference type="InterPro" id="IPR001304">
    <property type="entry name" value="C-type_lectin-like"/>
</dbReference>
<feature type="chain" id="PRO_5043496100" description="Thrombomodulin" evidence="19">
    <location>
        <begin position="28"/>
        <end position="370"/>
    </location>
</feature>
<keyword evidence="7 19" id="KW-0732">Signal</keyword>
<feature type="transmembrane region" description="Helical" evidence="18">
    <location>
        <begin position="324"/>
        <end position="345"/>
    </location>
</feature>
<dbReference type="FunFam" id="2.10.25.10:FF:000009">
    <property type="entry name" value="Low-density lipoprotein receptor isoform 1"/>
    <property type="match status" value="1"/>
</dbReference>
<accession>A0AAV6PPE9</accession>
<dbReference type="Proteomes" id="UP000693946">
    <property type="component" value="Unassembled WGS sequence"/>
</dbReference>
<dbReference type="InterPro" id="IPR051505">
    <property type="entry name" value="C-type_lectin_domain"/>
</dbReference>
<feature type="signal peptide" evidence="19">
    <location>
        <begin position="1"/>
        <end position="27"/>
    </location>
</feature>
<comment type="subcellular location">
    <subcellularLocation>
        <location evidence="1">Membrane</location>
        <topology evidence="1">Single-pass type I membrane protein</topology>
    </subcellularLocation>
</comment>
<organism evidence="22 23">
    <name type="scientific">Solea senegalensis</name>
    <name type="common">Senegalese sole</name>
    <dbReference type="NCBI Taxonomy" id="28829"/>
    <lineage>
        <taxon>Eukaryota</taxon>
        <taxon>Metazoa</taxon>
        <taxon>Chordata</taxon>
        <taxon>Craniata</taxon>
        <taxon>Vertebrata</taxon>
        <taxon>Euteleostomi</taxon>
        <taxon>Actinopterygii</taxon>
        <taxon>Neopterygii</taxon>
        <taxon>Teleostei</taxon>
        <taxon>Neoteleostei</taxon>
        <taxon>Acanthomorphata</taxon>
        <taxon>Carangaria</taxon>
        <taxon>Pleuronectiformes</taxon>
        <taxon>Pleuronectoidei</taxon>
        <taxon>Soleidae</taxon>
        <taxon>Solea</taxon>
    </lineage>
</organism>
<dbReference type="PROSITE" id="PS50041">
    <property type="entry name" value="C_TYPE_LECTIN_2"/>
    <property type="match status" value="1"/>
</dbReference>
<evidence type="ECO:0000256" key="2">
    <source>
        <dbReference type="ARBA" id="ARBA00019822"/>
    </source>
</evidence>
<keyword evidence="4" id="KW-0597">Phosphoprotein</keyword>
<keyword evidence="9" id="KW-0677">Repeat</keyword>
<keyword evidence="3 17" id="KW-0245">EGF-like domain</keyword>
<dbReference type="GO" id="GO:0005509">
    <property type="term" value="F:calcium ion binding"/>
    <property type="evidence" value="ECO:0007669"/>
    <property type="project" value="InterPro"/>
</dbReference>
<evidence type="ECO:0000256" key="14">
    <source>
        <dbReference type="ARBA" id="ARBA00023180"/>
    </source>
</evidence>
<evidence type="ECO:0000256" key="10">
    <source>
        <dbReference type="ARBA" id="ARBA00022989"/>
    </source>
</evidence>
<keyword evidence="10 18" id="KW-1133">Transmembrane helix</keyword>
<evidence type="ECO:0000256" key="15">
    <source>
        <dbReference type="ARBA" id="ARBA00045242"/>
    </source>
</evidence>
<dbReference type="CDD" id="cd00054">
    <property type="entry name" value="EGF_CA"/>
    <property type="match status" value="1"/>
</dbReference>
<evidence type="ECO:0000259" key="21">
    <source>
        <dbReference type="PROSITE" id="PS50041"/>
    </source>
</evidence>
<dbReference type="InterPro" id="IPR000742">
    <property type="entry name" value="EGF"/>
</dbReference>
<comment type="caution">
    <text evidence="17">Lacks conserved residue(s) required for the propagation of feature annotation.</text>
</comment>
<dbReference type="PANTHER" id="PTHR14789">
    <property type="entry name" value="CHONDROLECTIN VARIANT CHODLFDELTAE"/>
    <property type="match status" value="1"/>
</dbReference>
<evidence type="ECO:0000256" key="6">
    <source>
        <dbReference type="ARBA" id="ARBA00022692"/>
    </source>
</evidence>
<evidence type="ECO:0000256" key="9">
    <source>
        <dbReference type="ARBA" id="ARBA00022737"/>
    </source>
</evidence>
<dbReference type="InterPro" id="IPR001881">
    <property type="entry name" value="EGF-like_Ca-bd_dom"/>
</dbReference>
<comment type="subunit">
    <text evidence="16">Interacts with ITGAL, ITGAM and ITGB2. Interacts with thrombin/F2; this interaction switches the specificity of thrombin from a procoagulant to an anticoagulant and antifibrinolytic protease. Interacts with ANGP1 and ANGP2; these interactions significantly inhibit the generation of activated PC and TAFIa/CPB2 by the thrombin/thrombomodulin complex. Interacts with PF4; this interaction enhances generation of activated protein C. Interacts with HMGB1; this interaction inhibits HMGB1 inflammatory activity.</text>
</comment>
<keyword evidence="23" id="KW-1185">Reference proteome</keyword>
<feature type="domain" description="EGF-like" evidence="20">
    <location>
        <begin position="251"/>
        <end position="285"/>
    </location>
</feature>
<dbReference type="InterPro" id="IPR015149">
    <property type="entry name" value="Tme5_EGF-like"/>
</dbReference>
<evidence type="ECO:0000256" key="7">
    <source>
        <dbReference type="ARBA" id="ARBA00022729"/>
    </source>
</evidence>
<proteinExistence type="predicted"/>
<gene>
    <name evidence="22" type="ORF">JOB18_024224</name>
</gene>
<evidence type="ECO:0000256" key="4">
    <source>
        <dbReference type="ARBA" id="ARBA00022553"/>
    </source>
</evidence>
<keyword evidence="11 18" id="KW-0472">Membrane</keyword>
<evidence type="ECO:0000256" key="18">
    <source>
        <dbReference type="SAM" id="Phobius"/>
    </source>
</evidence>
<dbReference type="GO" id="GO:0030246">
    <property type="term" value="F:carbohydrate binding"/>
    <property type="evidence" value="ECO:0007669"/>
    <property type="project" value="UniProtKB-KW"/>
</dbReference>
<evidence type="ECO:0000256" key="17">
    <source>
        <dbReference type="PROSITE-ProRule" id="PRU00076"/>
    </source>
</evidence>
<dbReference type="GO" id="GO:0004888">
    <property type="term" value="F:transmembrane signaling receptor activity"/>
    <property type="evidence" value="ECO:0007669"/>
    <property type="project" value="InterPro"/>
</dbReference>
<evidence type="ECO:0000256" key="8">
    <source>
        <dbReference type="ARBA" id="ARBA00022734"/>
    </source>
</evidence>
<dbReference type="InterPro" id="IPR018097">
    <property type="entry name" value="EGF_Ca-bd_CS"/>
</dbReference>
<keyword evidence="13 22" id="KW-0675">Receptor</keyword>
<dbReference type="PROSITE" id="PS00010">
    <property type="entry name" value="ASX_HYDROXYL"/>
    <property type="match status" value="1"/>
</dbReference>
<dbReference type="PROSITE" id="PS50026">
    <property type="entry name" value="EGF_3"/>
    <property type="match status" value="1"/>
</dbReference>
<reference evidence="22 23" key="1">
    <citation type="journal article" date="2021" name="Sci. Rep.">
        <title>Chromosome anchoring in Senegalese sole (Solea senegalensis) reveals sex-associated markers and genome rearrangements in flatfish.</title>
        <authorList>
            <person name="Guerrero-Cozar I."/>
            <person name="Gomez-Garrido J."/>
            <person name="Berbel C."/>
            <person name="Martinez-Blanch J.F."/>
            <person name="Alioto T."/>
            <person name="Claros M.G."/>
            <person name="Gagnaire P.A."/>
            <person name="Manchado M."/>
        </authorList>
    </citation>
    <scope>NUCLEOTIDE SEQUENCE [LARGE SCALE GENOMIC DNA]</scope>
    <source>
        <strain evidence="22">Sse05_10M</strain>
    </source>
</reference>
<evidence type="ECO:0000256" key="12">
    <source>
        <dbReference type="ARBA" id="ARBA00023157"/>
    </source>
</evidence>
<dbReference type="GO" id="GO:0016020">
    <property type="term" value="C:membrane"/>
    <property type="evidence" value="ECO:0007669"/>
    <property type="project" value="UniProtKB-SubCell"/>
</dbReference>
<dbReference type="SMART" id="SM00181">
    <property type="entry name" value="EGF"/>
    <property type="match status" value="3"/>
</dbReference>
<evidence type="ECO:0000256" key="5">
    <source>
        <dbReference type="ARBA" id="ARBA00022583"/>
    </source>
</evidence>
<name>A0AAV6PPE9_SOLSE</name>
<keyword evidence="14" id="KW-0325">Glycoprotein</keyword>
<keyword evidence="8" id="KW-0430">Lectin</keyword>
<dbReference type="Pfam" id="PF00008">
    <property type="entry name" value="EGF"/>
    <property type="match status" value="1"/>
</dbReference>
<protein>
    <recommendedName>
        <fullName evidence="2">Thrombomodulin</fullName>
    </recommendedName>
</protein>
<evidence type="ECO:0000313" key="22">
    <source>
        <dbReference type="EMBL" id="KAG7470209.1"/>
    </source>
</evidence>
<dbReference type="AlphaFoldDB" id="A0AAV6PPE9"/>
<dbReference type="Pfam" id="PF09064">
    <property type="entry name" value="EGF_Tme5"/>
    <property type="match status" value="1"/>
</dbReference>
<evidence type="ECO:0000313" key="23">
    <source>
        <dbReference type="Proteomes" id="UP000693946"/>
    </source>
</evidence>
<comment type="function">
    <text evidence="15">Endothelial cell receptor that plays a critical role in regulating several physiological processes including hemostasis, coagulation, fibrinolysis, inflammation, and angiogenesis. Acts as a cofactor for thrombin activation of protein C/PROC on the surface of vascular endothelial cells leading to initiation of the activated protein C anticoagulant pathway. Also accelerates the activation of the plasma carboxypeptidase B2/CPB2, which catalyzes removal of C-terminal basic amino acids from its substrates including kinins or anaphylatoxins leading to fibrinolysis inhibition. Plays critical protective roles in changing the cleavage specificity of protease-activated receptor 1/PAR1, inhibiting endothelial cell permeability and inflammation. Suppresses inflammation distinctly from its anticoagulant cofactor activity by sequestering HMGB1 thereby preventing it from engaging cellular receptors such as RAGE and contributing to the inflammatory response.</text>
</comment>
<evidence type="ECO:0000256" key="11">
    <source>
        <dbReference type="ARBA" id="ARBA00023136"/>
    </source>
</evidence>
<dbReference type="SMART" id="SM00179">
    <property type="entry name" value="EGF_CA"/>
    <property type="match status" value="2"/>
</dbReference>
<dbReference type="PROSITE" id="PS01187">
    <property type="entry name" value="EGF_CA"/>
    <property type="match status" value="1"/>
</dbReference>
<feature type="domain" description="C-type lectin" evidence="21">
    <location>
        <begin position="32"/>
        <end position="148"/>
    </location>
</feature>
<dbReference type="Pfam" id="PF00059">
    <property type="entry name" value="Lectin_C"/>
    <property type="match status" value="1"/>
</dbReference>
<evidence type="ECO:0000259" key="20">
    <source>
        <dbReference type="PROSITE" id="PS50026"/>
    </source>
</evidence>